<keyword evidence="2" id="KW-0812">Transmembrane</keyword>
<feature type="compositionally biased region" description="Basic and acidic residues" evidence="1">
    <location>
        <begin position="137"/>
        <end position="150"/>
    </location>
</feature>
<feature type="transmembrane region" description="Helical" evidence="2">
    <location>
        <begin position="83"/>
        <end position="103"/>
    </location>
</feature>
<feature type="region of interest" description="Disordered" evidence="1">
    <location>
        <begin position="177"/>
        <end position="196"/>
    </location>
</feature>
<organism evidence="3 4">
    <name type="scientific">Hyaloscypha hepaticicola</name>
    <dbReference type="NCBI Taxonomy" id="2082293"/>
    <lineage>
        <taxon>Eukaryota</taxon>
        <taxon>Fungi</taxon>
        <taxon>Dikarya</taxon>
        <taxon>Ascomycota</taxon>
        <taxon>Pezizomycotina</taxon>
        <taxon>Leotiomycetes</taxon>
        <taxon>Helotiales</taxon>
        <taxon>Hyaloscyphaceae</taxon>
        <taxon>Hyaloscypha</taxon>
    </lineage>
</organism>
<evidence type="ECO:0000256" key="2">
    <source>
        <dbReference type="SAM" id="Phobius"/>
    </source>
</evidence>
<dbReference type="Proteomes" id="UP000235672">
    <property type="component" value="Unassembled WGS sequence"/>
</dbReference>
<protein>
    <submittedName>
        <fullName evidence="3">Uncharacterized protein</fullName>
    </submittedName>
</protein>
<evidence type="ECO:0000313" key="3">
    <source>
        <dbReference type="EMBL" id="PMD25264.1"/>
    </source>
</evidence>
<keyword evidence="4" id="KW-1185">Reference proteome</keyword>
<gene>
    <name evidence="3" type="ORF">NA56DRAFT_642304</name>
</gene>
<feature type="region of interest" description="Disordered" evidence="1">
    <location>
        <begin position="202"/>
        <end position="241"/>
    </location>
</feature>
<evidence type="ECO:0000313" key="4">
    <source>
        <dbReference type="Proteomes" id="UP000235672"/>
    </source>
</evidence>
<proteinExistence type="predicted"/>
<feature type="region of interest" description="Disordered" evidence="1">
    <location>
        <begin position="124"/>
        <end position="161"/>
    </location>
</feature>
<feature type="compositionally biased region" description="Basic and acidic residues" evidence="1">
    <location>
        <begin position="224"/>
        <end position="241"/>
    </location>
</feature>
<dbReference type="EMBL" id="KZ613470">
    <property type="protein sequence ID" value="PMD25264.1"/>
    <property type="molecule type" value="Genomic_DNA"/>
</dbReference>
<keyword evidence="2" id="KW-0472">Membrane</keyword>
<name>A0A2J6QG51_9HELO</name>
<dbReference type="OrthoDB" id="3560771at2759"/>
<reference evidence="3 4" key="1">
    <citation type="submission" date="2016-05" db="EMBL/GenBank/DDBJ databases">
        <title>A degradative enzymes factory behind the ericoid mycorrhizal symbiosis.</title>
        <authorList>
            <consortium name="DOE Joint Genome Institute"/>
            <person name="Martino E."/>
            <person name="Morin E."/>
            <person name="Grelet G."/>
            <person name="Kuo A."/>
            <person name="Kohler A."/>
            <person name="Daghino S."/>
            <person name="Barry K."/>
            <person name="Choi C."/>
            <person name="Cichocki N."/>
            <person name="Clum A."/>
            <person name="Copeland A."/>
            <person name="Hainaut M."/>
            <person name="Haridas S."/>
            <person name="Labutti K."/>
            <person name="Lindquist E."/>
            <person name="Lipzen A."/>
            <person name="Khouja H.-R."/>
            <person name="Murat C."/>
            <person name="Ohm R."/>
            <person name="Olson A."/>
            <person name="Spatafora J."/>
            <person name="Veneault-Fourrey C."/>
            <person name="Henrissat B."/>
            <person name="Grigoriev I."/>
            <person name="Martin F."/>
            <person name="Perotto S."/>
        </authorList>
    </citation>
    <scope>NUCLEOTIDE SEQUENCE [LARGE SCALE GENOMIC DNA]</scope>
    <source>
        <strain evidence="3 4">UAMH 7357</strain>
    </source>
</reference>
<evidence type="ECO:0000256" key="1">
    <source>
        <dbReference type="SAM" id="MobiDB-lite"/>
    </source>
</evidence>
<dbReference type="AlphaFoldDB" id="A0A2J6QG51"/>
<keyword evidence="2" id="KW-1133">Transmembrane helix</keyword>
<sequence>MGDPITDVLTHSFPGPFGSSPTAWPPTTFATSTSSSSSTTYIREMASPTFSSTGSYPTQTGSVPIFNGGNKNFWEALAGGARVGVVCVVVFGLLCIVLFSAWFCCGCCHGRRCGRKRIRPATQENRGDLPLSTIGGAERRTRPDEGRVDADPPPPQYAEAVPPQHQTIEGGITHVREEREEEEGIISDGKTPLSEIPFEDIALGHPVSAGSGSGSGSPSSAREFALRHHAQEGDTRGHTNS</sequence>
<accession>A0A2J6QG51</accession>